<dbReference type="Proteomes" id="UP000499080">
    <property type="component" value="Unassembled WGS sequence"/>
</dbReference>
<organism evidence="1 2">
    <name type="scientific">Araneus ventricosus</name>
    <name type="common">Orbweaver spider</name>
    <name type="synonym">Epeira ventricosa</name>
    <dbReference type="NCBI Taxonomy" id="182803"/>
    <lineage>
        <taxon>Eukaryota</taxon>
        <taxon>Metazoa</taxon>
        <taxon>Ecdysozoa</taxon>
        <taxon>Arthropoda</taxon>
        <taxon>Chelicerata</taxon>
        <taxon>Arachnida</taxon>
        <taxon>Araneae</taxon>
        <taxon>Araneomorphae</taxon>
        <taxon>Entelegynae</taxon>
        <taxon>Araneoidea</taxon>
        <taxon>Araneidae</taxon>
        <taxon>Araneus</taxon>
    </lineage>
</organism>
<gene>
    <name evidence="1" type="ORF">AVEN_139887_1</name>
</gene>
<reference evidence="1 2" key="1">
    <citation type="journal article" date="2019" name="Sci. Rep.">
        <title>Orb-weaving spider Araneus ventricosus genome elucidates the spidroin gene catalogue.</title>
        <authorList>
            <person name="Kono N."/>
            <person name="Nakamura H."/>
            <person name="Ohtoshi R."/>
            <person name="Moran D.A.P."/>
            <person name="Shinohara A."/>
            <person name="Yoshida Y."/>
            <person name="Fujiwara M."/>
            <person name="Mori M."/>
            <person name="Tomita M."/>
            <person name="Arakawa K."/>
        </authorList>
    </citation>
    <scope>NUCLEOTIDE SEQUENCE [LARGE SCALE GENOMIC DNA]</scope>
</reference>
<proteinExistence type="predicted"/>
<dbReference type="AlphaFoldDB" id="A0A4Y2FLV1"/>
<accession>A0A4Y2FLV1</accession>
<evidence type="ECO:0000313" key="2">
    <source>
        <dbReference type="Proteomes" id="UP000499080"/>
    </source>
</evidence>
<dbReference type="EMBL" id="BGPR01000996">
    <property type="protein sequence ID" value="GBM42452.1"/>
    <property type="molecule type" value="Genomic_DNA"/>
</dbReference>
<comment type="caution">
    <text evidence="1">The sequence shown here is derived from an EMBL/GenBank/DDBJ whole genome shotgun (WGS) entry which is preliminary data.</text>
</comment>
<sequence length="95" mass="11303">MWICCMLHHMHWVKRPPIGVAWKFGEGCELRCRPRHLTVVQNYEVREKIALVLPFRGTLILKWPVLPFNNMRPRWPRGKVSGSGPEASRFETRFY</sequence>
<evidence type="ECO:0000313" key="1">
    <source>
        <dbReference type="EMBL" id="GBM42452.1"/>
    </source>
</evidence>
<protein>
    <submittedName>
        <fullName evidence="1">Uncharacterized protein</fullName>
    </submittedName>
</protein>
<name>A0A4Y2FLV1_ARAVE</name>
<keyword evidence="2" id="KW-1185">Reference proteome</keyword>